<dbReference type="Pfam" id="PF02120">
    <property type="entry name" value="Flg_hook"/>
    <property type="match status" value="1"/>
</dbReference>
<evidence type="ECO:0000313" key="5">
    <source>
        <dbReference type="Proteomes" id="UP001596620"/>
    </source>
</evidence>
<feature type="compositionally biased region" description="Polar residues" evidence="2">
    <location>
        <begin position="439"/>
        <end position="448"/>
    </location>
</feature>
<feature type="region of interest" description="Disordered" evidence="2">
    <location>
        <begin position="434"/>
        <end position="495"/>
    </location>
</feature>
<keyword evidence="1" id="KW-0175">Coiled coil</keyword>
<evidence type="ECO:0000256" key="2">
    <source>
        <dbReference type="SAM" id="MobiDB-lite"/>
    </source>
</evidence>
<comment type="caution">
    <text evidence="4">The sequence shown here is derived from an EMBL/GenBank/DDBJ whole genome shotgun (WGS) entry which is preliminary data.</text>
</comment>
<dbReference type="InterPro" id="IPR021136">
    <property type="entry name" value="Flagellar_hook_control-like_C"/>
</dbReference>
<feature type="coiled-coil region" evidence="1">
    <location>
        <begin position="42"/>
        <end position="78"/>
    </location>
</feature>
<keyword evidence="5" id="KW-1185">Reference proteome</keyword>
<protein>
    <submittedName>
        <fullName evidence="4">Flagellar hook-length control protein FliK</fullName>
    </submittedName>
</protein>
<sequence length="495" mass="54662">MNTAGVMLQPFLQTKEITMQANGHTSAESETSPFQHLLKTAQEDGETEVQQLLQSNDEQKQQNQGESAENALQQLIANLIGGEGDGSSEQGMAIPEDVMKKLTAEGKDAQLSDMLENLQEALTKLGDGDGSSEQGMAIPEDVMEKLTGEGKDAQLSDMPENLQAAIEKLLTDLDGKAGKANQSEEQKIPVHMTMPKLSQIGSDGQTVQQQFKLLFAAADKQLNQINDQASLSKAAPELLQLLKKWSALAKKTHQQPGNVLETISGHDDKNQKIWKDLVQSFQKRQQFTMKQQYHTNAKVTNRDVAKWLQNAIQTQDKPAPKQAAVMSSSLPMSKVEQYVIHLNQTQNSQPAGQQLMDQVQKVMKTSSFLKTSNGASQLNISLRPDNLGDMQVKLTQLNGEMTVKIVVSTAAAKDMLETNMHQLKNMFSPQQVMIEKQDSTAQEAQSNLQDEHGQPMDSDEQEESEHSGQKEDEEDDDDSFDDELEAIMTGEEVTL</sequence>
<proteinExistence type="predicted"/>
<gene>
    <name evidence="4" type="ORF">ACFQU8_00905</name>
</gene>
<name>A0ABW2UQ28_9BACI</name>
<accession>A0ABW2UQ28</accession>
<feature type="domain" description="Flagellar hook-length control protein-like C-terminal" evidence="3">
    <location>
        <begin position="370"/>
        <end position="438"/>
    </location>
</feature>
<feature type="compositionally biased region" description="Acidic residues" evidence="2">
    <location>
        <begin position="471"/>
        <end position="485"/>
    </location>
</feature>
<reference evidence="5" key="1">
    <citation type="journal article" date="2019" name="Int. J. Syst. Evol. Microbiol.">
        <title>The Global Catalogue of Microorganisms (GCM) 10K type strain sequencing project: providing services to taxonomists for standard genome sequencing and annotation.</title>
        <authorList>
            <consortium name="The Broad Institute Genomics Platform"/>
            <consortium name="The Broad Institute Genome Sequencing Center for Infectious Disease"/>
            <person name="Wu L."/>
            <person name="Ma J."/>
        </authorList>
    </citation>
    <scope>NUCLEOTIDE SEQUENCE [LARGE SCALE GENOMIC DNA]</scope>
    <source>
        <strain evidence="5">JCM 30234</strain>
    </source>
</reference>
<dbReference type="Proteomes" id="UP001596620">
    <property type="component" value="Unassembled WGS sequence"/>
</dbReference>
<keyword evidence="4" id="KW-0969">Cilium</keyword>
<evidence type="ECO:0000256" key="1">
    <source>
        <dbReference type="SAM" id="Coils"/>
    </source>
</evidence>
<evidence type="ECO:0000259" key="3">
    <source>
        <dbReference type="Pfam" id="PF02120"/>
    </source>
</evidence>
<dbReference type="EMBL" id="JBHTGR010000001">
    <property type="protein sequence ID" value="MFC7745799.1"/>
    <property type="molecule type" value="Genomic_DNA"/>
</dbReference>
<dbReference type="RefSeq" id="WP_382357270.1">
    <property type="nucleotide sequence ID" value="NZ_JBHTGR010000001.1"/>
</dbReference>
<dbReference type="CDD" id="cd17470">
    <property type="entry name" value="T3SS_Flik_C"/>
    <property type="match status" value="1"/>
</dbReference>
<keyword evidence="4" id="KW-0282">Flagellum</keyword>
<organism evidence="4 5">
    <name type="scientific">Lentibacillus kimchii</name>
    <dbReference type="NCBI Taxonomy" id="1542911"/>
    <lineage>
        <taxon>Bacteria</taxon>
        <taxon>Bacillati</taxon>
        <taxon>Bacillota</taxon>
        <taxon>Bacilli</taxon>
        <taxon>Bacillales</taxon>
        <taxon>Bacillaceae</taxon>
        <taxon>Lentibacillus</taxon>
    </lineage>
</organism>
<keyword evidence="4" id="KW-0966">Cell projection</keyword>
<evidence type="ECO:0000313" key="4">
    <source>
        <dbReference type="EMBL" id="MFC7745799.1"/>
    </source>
</evidence>
<dbReference type="Gene3D" id="3.30.750.140">
    <property type="match status" value="1"/>
</dbReference>
<dbReference type="InterPro" id="IPR038610">
    <property type="entry name" value="FliK-like_C_sf"/>
</dbReference>